<evidence type="ECO:0000313" key="4">
    <source>
        <dbReference type="EMBL" id="OYS68822.1"/>
    </source>
</evidence>
<comment type="caution">
    <text evidence="4">The sequence shown here is derived from an EMBL/GenBank/DDBJ whole genome shotgun (WGS) entry which is preliminary data.</text>
</comment>
<evidence type="ECO:0000313" key="5">
    <source>
        <dbReference type="Proteomes" id="UP000215747"/>
    </source>
</evidence>
<keyword evidence="3" id="KW-0479">Metal-binding</keyword>
<evidence type="ECO:0008006" key="6">
    <source>
        <dbReference type="Google" id="ProtNLM"/>
    </source>
</evidence>
<dbReference type="InterPro" id="IPR002495">
    <property type="entry name" value="Glyco_trans_8"/>
</dbReference>
<proteinExistence type="predicted"/>
<dbReference type="EMBL" id="NGPL01000036">
    <property type="protein sequence ID" value="OYS68822.1"/>
    <property type="molecule type" value="Genomic_DNA"/>
</dbReference>
<dbReference type="InterPro" id="IPR050748">
    <property type="entry name" value="Glycosyltrans_8_dom-fam"/>
</dbReference>
<gene>
    <name evidence="4" type="ORF">CBF96_06465</name>
</gene>
<organism evidence="4 5">
    <name type="scientific">Limosilactobacillus reuteri</name>
    <name type="common">Lactobacillus reuteri</name>
    <dbReference type="NCBI Taxonomy" id="1598"/>
    <lineage>
        <taxon>Bacteria</taxon>
        <taxon>Bacillati</taxon>
        <taxon>Bacillota</taxon>
        <taxon>Bacilli</taxon>
        <taxon>Lactobacillales</taxon>
        <taxon>Lactobacillaceae</taxon>
        <taxon>Limosilactobacillus</taxon>
    </lineage>
</organism>
<protein>
    <recommendedName>
        <fullName evidence="6">Glycosyltransferase family 8 protein</fullName>
    </recommendedName>
</protein>
<evidence type="ECO:0000256" key="2">
    <source>
        <dbReference type="ARBA" id="ARBA00022679"/>
    </source>
</evidence>
<keyword evidence="2" id="KW-0808">Transferase</keyword>
<keyword evidence="1" id="KW-0328">Glycosyltransferase</keyword>
<dbReference type="Pfam" id="PF01501">
    <property type="entry name" value="Glyco_transf_8"/>
    <property type="match status" value="1"/>
</dbReference>
<reference evidence="4 5" key="2">
    <citation type="submission" date="2017-09" db="EMBL/GenBank/DDBJ databases">
        <title>Tripartite evolution among Lactobacillus johnsonii, Lactobacillus taiwanensis, Lactobacillus reuteri and their rodent host.</title>
        <authorList>
            <person name="Wang T."/>
            <person name="Knowles S."/>
            <person name="Cheng C."/>
        </authorList>
    </citation>
    <scope>NUCLEOTIDE SEQUENCE [LARGE SCALE GENOMIC DNA]</scope>
    <source>
        <strain evidence="4 5">114h</strain>
    </source>
</reference>
<reference evidence="5" key="1">
    <citation type="submission" date="2017-05" db="EMBL/GenBank/DDBJ databases">
        <authorList>
            <person name="Lin X.B."/>
            <person name="Stothard P."/>
            <person name="Tasseva G."/>
            <person name="Walter J."/>
        </authorList>
    </citation>
    <scope>NUCLEOTIDE SEQUENCE [LARGE SCALE GENOMIC DNA]</scope>
    <source>
        <strain evidence="5">114h</strain>
    </source>
</reference>
<dbReference type="GO" id="GO:0046872">
    <property type="term" value="F:metal ion binding"/>
    <property type="evidence" value="ECO:0007669"/>
    <property type="project" value="UniProtKB-KW"/>
</dbReference>
<dbReference type="Gene3D" id="3.90.550.10">
    <property type="entry name" value="Spore Coat Polysaccharide Biosynthesis Protein SpsA, Chain A"/>
    <property type="match status" value="1"/>
</dbReference>
<dbReference type="Proteomes" id="UP000215747">
    <property type="component" value="Unassembled WGS sequence"/>
</dbReference>
<dbReference type="AlphaFoldDB" id="A0A256SPK4"/>
<dbReference type="PANTHER" id="PTHR13778">
    <property type="entry name" value="GLYCOSYLTRANSFERASE 8 DOMAIN-CONTAINING PROTEIN"/>
    <property type="match status" value="1"/>
</dbReference>
<dbReference type="PANTHER" id="PTHR13778:SF47">
    <property type="entry name" value="LIPOPOLYSACCHARIDE 1,3-GALACTOSYLTRANSFERASE"/>
    <property type="match status" value="1"/>
</dbReference>
<evidence type="ECO:0000256" key="3">
    <source>
        <dbReference type="ARBA" id="ARBA00022723"/>
    </source>
</evidence>
<dbReference type="InterPro" id="IPR029044">
    <property type="entry name" value="Nucleotide-diphossugar_trans"/>
</dbReference>
<dbReference type="RefSeq" id="WP_094537201.1">
    <property type="nucleotide sequence ID" value="NZ_NGPL01000036.1"/>
</dbReference>
<dbReference type="SUPFAM" id="SSF53448">
    <property type="entry name" value="Nucleotide-diphospho-sugar transferases"/>
    <property type="match status" value="1"/>
</dbReference>
<dbReference type="GO" id="GO:0016757">
    <property type="term" value="F:glycosyltransferase activity"/>
    <property type="evidence" value="ECO:0007669"/>
    <property type="project" value="UniProtKB-KW"/>
</dbReference>
<sequence length="397" mass="46226">MENSKIIAMASDVNYLEQLETAIKSIFYHNRNTKIYIINSDIPQEWFNHIRRNLYLTNNSIFDKKIDESIFKCLATPYSYVSYMTYARLLIPQLIPENKVLYLDSDIIVNDKLDSLFNIPLKDHYVAATPDPLRGFNAGVMLINNQLFHHNPHKVKQLFNVSQNKENAQADQTALNIVFGDTYLKLSNQYNYMISGEQYLTYNYKDLREKHVVRLNNVTNPKIIHYAGGDKPWSLTSGGLMRDIWWQYRNLSWENVLSRRLLEPVRPKSKGEFFTFTPTDDLFNIKSLIKQLPEYTFNIAAWVPMSSKLISLLEYPNVRLYSRVSEGRVQQLVRKCDLYLDINSLKEGGFSDKFSYLGKPIFSFASVARPNNHQNYHVFADNDIHGMVKAINKIFNG</sequence>
<accession>A0A256SPK4</accession>
<name>A0A256SPK4_LIMRT</name>
<dbReference type="CDD" id="cd04194">
    <property type="entry name" value="GT8_A4GalT_like"/>
    <property type="match status" value="1"/>
</dbReference>
<evidence type="ECO:0000256" key="1">
    <source>
        <dbReference type="ARBA" id="ARBA00022676"/>
    </source>
</evidence>